<evidence type="ECO:0000313" key="1">
    <source>
        <dbReference type="EMBL" id="SVD24459.1"/>
    </source>
</evidence>
<protein>
    <submittedName>
        <fullName evidence="1">Uncharacterized protein</fullName>
    </submittedName>
</protein>
<name>A0A382TQW2_9ZZZZ</name>
<organism evidence="1">
    <name type="scientific">marine metagenome</name>
    <dbReference type="NCBI Taxonomy" id="408172"/>
    <lineage>
        <taxon>unclassified sequences</taxon>
        <taxon>metagenomes</taxon>
        <taxon>ecological metagenomes</taxon>
    </lineage>
</organism>
<gene>
    <name evidence="1" type="ORF">METZ01_LOCUS377313</name>
</gene>
<accession>A0A382TQW2</accession>
<dbReference type="EMBL" id="UINC01138487">
    <property type="protein sequence ID" value="SVD24459.1"/>
    <property type="molecule type" value="Genomic_DNA"/>
</dbReference>
<sequence length="35" mass="4166">VKKKKIVPVKKIEKGTRETKKVHVKKLELKNLRLQ</sequence>
<dbReference type="AlphaFoldDB" id="A0A382TQW2"/>
<feature type="non-terminal residue" evidence="1">
    <location>
        <position position="1"/>
    </location>
</feature>
<proteinExistence type="predicted"/>
<reference evidence="1" key="1">
    <citation type="submission" date="2018-05" db="EMBL/GenBank/DDBJ databases">
        <authorList>
            <person name="Lanie J.A."/>
            <person name="Ng W.-L."/>
            <person name="Kazmierczak K.M."/>
            <person name="Andrzejewski T.M."/>
            <person name="Davidsen T.M."/>
            <person name="Wayne K.J."/>
            <person name="Tettelin H."/>
            <person name="Glass J.I."/>
            <person name="Rusch D."/>
            <person name="Podicherti R."/>
            <person name="Tsui H.-C.T."/>
            <person name="Winkler M.E."/>
        </authorList>
    </citation>
    <scope>NUCLEOTIDE SEQUENCE</scope>
</reference>